<keyword evidence="2" id="KW-1185">Reference proteome</keyword>
<evidence type="ECO:0000313" key="2">
    <source>
        <dbReference type="Proteomes" id="UP000316801"/>
    </source>
</evidence>
<organism evidence="1 2">
    <name type="scientific">Rhizobium straminoryzae</name>
    <dbReference type="NCBI Taxonomy" id="1387186"/>
    <lineage>
        <taxon>Bacteria</taxon>
        <taxon>Pseudomonadati</taxon>
        <taxon>Pseudomonadota</taxon>
        <taxon>Alphaproteobacteria</taxon>
        <taxon>Hyphomicrobiales</taxon>
        <taxon>Rhizobiaceae</taxon>
        <taxon>Rhizobium/Agrobacterium group</taxon>
        <taxon>Rhizobium</taxon>
    </lineage>
</organism>
<dbReference type="Gene3D" id="3.30.1380.10">
    <property type="match status" value="1"/>
</dbReference>
<sequence>MVNNEPVVNHGAALRAMMNRPYLENPKYDEQQWRANREGAHPKILEFEEAMVRRMASLGVPMFAHCIVRTPADQDAAYALGRSRLRGSDPYPHRFAAVDLIHCNRGWDLPEMCWDMIGHIGNEVAKRLSIPIVWGGDWDGDGDKSDQKLYDPAHWELAHWRMMEPEPPHMYNARGKLVRRE</sequence>
<dbReference type="AlphaFoldDB" id="A0A549TGJ8"/>
<dbReference type="InterPro" id="IPR009045">
    <property type="entry name" value="Zn_M74/Hedgehog-like"/>
</dbReference>
<evidence type="ECO:0008006" key="3">
    <source>
        <dbReference type="Google" id="ProtNLM"/>
    </source>
</evidence>
<dbReference type="SUPFAM" id="SSF55166">
    <property type="entry name" value="Hedgehog/DD-peptidase"/>
    <property type="match status" value="1"/>
</dbReference>
<evidence type="ECO:0000313" key="1">
    <source>
        <dbReference type="EMBL" id="TRL41904.1"/>
    </source>
</evidence>
<dbReference type="RefSeq" id="WP_142880910.1">
    <property type="nucleotide sequence ID" value="NZ_VJMG01000008.1"/>
</dbReference>
<dbReference type="EMBL" id="VJMG01000008">
    <property type="protein sequence ID" value="TRL41904.1"/>
    <property type="molecule type" value="Genomic_DNA"/>
</dbReference>
<gene>
    <name evidence="1" type="ORF">FNA46_03285</name>
</gene>
<proteinExistence type="predicted"/>
<dbReference type="Proteomes" id="UP000316801">
    <property type="component" value="Unassembled WGS sequence"/>
</dbReference>
<name>A0A549TGJ8_9HYPH</name>
<accession>A0A549TGJ8</accession>
<comment type="caution">
    <text evidence="1">The sequence shown here is derived from an EMBL/GenBank/DDBJ whole genome shotgun (WGS) entry which is preliminary data.</text>
</comment>
<protein>
    <recommendedName>
        <fullName evidence="3">M15 family metallopeptidase</fullName>
    </recommendedName>
</protein>
<reference evidence="1 2" key="1">
    <citation type="submission" date="2019-07" db="EMBL/GenBank/DDBJ databases">
        <title>Ln-dependent methylotrophs.</title>
        <authorList>
            <person name="Tani A."/>
        </authorList>
    </citation>
    <scope>NUCLEOTIDE SEQUENCE [LARGE SCALE GENOMIC DNA]</scope>
    <source>
        <strain evidence="1 2">SM12</strain>
    </source>
</reference>